<name>A0A2P6MPP3_9EUKA</name>
<keyword evidence="3" id="KW-1185">Reference proteome</keyword>
<comment type="caution">
    <text evidence="2">The sequence shown here is derived from an EMBL/GenBank/DDBJ whole genome shotgun (WGS) entry which is preliminary data.</text>
</comment>
<dbReference type="EMBL" id="MDYQ01000585">
    <property type="protein sequence ID" value="PRP73646.1"/>
    <property type="molecule type" value="Genomic_DNA"/>
</dbReference>
<keyword evidence="1" id="KW-0732">Signal</keyword>
<organism evidence="2 3">
    <name type="scientific">Planoprotostelium fungivorum</name>
    <dbReference type="NCBI Taxonomy" id="1890364"/>
    <lineage>
        <taxon>Eukaryota</taxon>
        <taxon>Amoebozoa</taxon>
        <taxon>Evosea</taxon>
        <taxon>Variosea</taxon>
        <taxon>Cavosteliida</taxon>
        <taxon>Cavosteliaceae</taxon>
        <taxon>Planoprotostelium</taxon>
    </lineage>
</organism>
<dbReference type="InParanoid" id="A0A2P6MPP3"/>
<dbReference type="AlphaFoldDB" id="A0A2P6MPP3"/>
<sequence length="328" mass="36429">MLSVWTCLLLFFTQASFSLNATNVVIYTVDKNIFSCAREAARVVTIVPTYTCIQGFNGSYSVTFSDDDHILVQTYSRSNFQCFKETPPSPLYSYKPGVCGLGGRKVDLYDGTLASAPGPSDSIQELYLFPNCGTSTYQGTVIQYAAACAAQTALPHNLCQAYNNSQSQPFQQFYKFTCGGGSARYRAPNEAPSTVLVYYSFEVVREKLNESGPEKAVWCVGQDLSASFSIFSLALTTFVNYHGDCSHPNGSTVSARSCDLENVAYNSCLLATTLGCQVCFLSLPRCRITWATWWWRAPGLFSQFPRVEVRKTYVEMVTKPPSNHYHQR</sequence>
<evidence type="ECO:0000313" key="3">
    <source>
        <dbReference type="Proteomes" id="UP000241769"/>
    </source>
</evidence>
<evidence type="ECO:0000256" key="1">
    <source>
        <dbReference type="SAM" id="SignalP"/>
    </source>
</evidence>
<reference evidence="2 3" key="1">
    <citation type="journal article" date="2018" name="Genome Biol. Evol.">
        <title>Multiple Roots of Fruiting Body Formation in Amoebozoa.</title>
        <authorList>
            <person name="Hillmann F."/>
            <person name="Forbes G."/>
            <person name="Novohradska S."/>
            <person name="Ferling I."/>
            <person name="Riege K."/>
            <person name="Groth M."/>
            <person name="Westermann M."/>
            <person name="Marz M."/>
            <person name="Spaller T."/>
            <person name="Winckler T."/>
            <person name="Schaap P."/>
            <person name="Glockner G."/>
        </authorList>
    </citation>
    <scope>NUCLEOTIDE SEQUENCE [LARGE SCALE GENOMIC DNA]</scope>
    <source>
        <strain evidence="2 3">Jena</strain>
    </source>
</reference>
<accession>A0A2P6MPP3</accession>
<feature type="chain" id="PRO_5015159247" evidence="1">
    <location>
        <begin position="19"/>
        <end position="328"/>
    </location>
</feature>
<proteinExistence type="predicted"/>
<dbReference type="Proteomes" id="UP000241769">
    <property type="component" value="Unassembled WGS sequence"/>
</dbReference>
<protein>
    <submittedName>
        <fullName evidence="2">Uncharacterized protein</fullName>
    </submittedName>
</protein>
<gene>
    <name evidence="2" type="ORF">PROFUN_16231</name>
</gene>
<feature type="signal peptide" evidence="1">
    <location>
        <begin position="1"/>
        <end position="18"/>
    </location>
</feature>
<evidence type="ECO:0000313" key="2">
    <source>
        <dbReference type="EMBL" id="PRP73646.1"/>
    </source>
</evidence>